<dbReference type="OrthoDB" id="41266at2759"/>
<keyword evidence="13" id="KW-1185">Reference proteome</keyword>
<dbReference type="PANTHER" id="PTHR45909:SF1">
    <property type="entry name" value="ADP-RIBOSYLATION FACTOR-RELATED PROTEIN 1"/>
    <property type="match status" value="1"/>
</dbReference>
<dbReference type="GO" id="GO:0043001">
    <property type="term" value="P:Golgi to plasma membrane protein transport"/>
    <property type="evidence" value="ECO:0007669"/>
    <property type="project" value="TreeGrafter"/>
</dbReference>
<dbReference type="STRING" id="478820.A0A196SKP3"/>
<evidence type="ECO:0000256" key="3">
    <source>
        <dbReference type="ARBA" id="ARBA00020256"/>
    </source>
</evidence>
<proteinExistence type="inferred from homology"/>
<feature type="transmembrane region" description="Helical" evidence="11">
    <location>
        <begin position="38"/>
        <end position="59"/>
    </location>
</feature>
<dbReference type="GO" id="GO:0034067">
    <property type="term" value="P:protein localization to Golgi apparatus"/>
    <property type="evidence" value="ECO:0007669"/>
    <property type="project" value="TreeGrafter"/>
</dbReference>
<gene>
    <name evidence="12" type="ORF">AV274_1517</name>
</gene>
<dbReference type="Gene3D" id="3.40.50.300">
    <property type="entry name" value="P-loop containing nucleotide triphosphate hydrolases"/>
    <property type="match status" value="1"/>
</dbReference>
<dbReference type="AlphaFoldDB" id="A0A196SKP3"/>
<feature type="transmembrane region" description="Helical" evidence="11">
    <location>
        <begin position="12"/>
        <end position="32"/>
    </location>
</feature>
<dbReference type="GO" id="GO:0005789">
    <property type="term" value="C:endoplasmic reticulum membrane"/>
    <property type="evidence" value="ECO:0007669"/>
    <property type="project" value="UniProtKB-SubCell"/>
</dbReference>
<evidence type="ECO:0000313" key="12">
    <source>
        <dbReference type="EMBL" id="OAO16762.1"/>
    </source>
</evidence>
<dbReference type="GO" id="GO:0005794">
    <property type="term" value="C:Golgi apparatus"/>
    <property type="evidence" value="ECO:0007669"/>
    <property type="project" value="TreeGrafter"/>
</dbReference>
<dbReference type="Proteomes" id="UP000078348">
    <property type="component" value="Unassembled WGS sequence"/>
</dbReference>
<dbReference type="GO" id="GO:0005525">
    <property type="term" value="F:GTP binding"/>
    <property type="evidence" value="ECO:0007669"/>
    <property type="project" value="UniProtKB-KW"/>
</dbReference>
<evidence type="ECO:0000256" key="4">
    <source>
        <dbReference type="ARBA" id="ARBA00022692"/>
    </source>
</evidence>
<evidence type="ECO:0000256" key="10">
    <source>
        <dbReference type="ARBA" id="ARBA00023170"/>
    </source>
</evidence>
<keyword evidence="5" id="KW-0547">Nucleotide-binding</keyword>
<name>A0A196SKP3_BLAHN</name>
<dbReference type="Pfam" id="PF09439">
    <property type="entry name" value="SRPRB"/>
    <property type="match status" value="1"/>
</dbReference>
<dbReference type="InterPro" id="IPR019009">
    <property type="entry name" value="SRP_receptor_beta_su"/>
</dbReference>
<keyword evidence="10 12" id="KW-0675">Receptor</keyword>
<dbReference type="InterPro" id="IPR027417">
    <property type="entry name" value="P-loop_NTPase"/>
</dbReference>
<comment type="caution">
    <text evidence="12">The sequence shown here is derived from an EMBL/GenBank/DDBJ whole genome shotgun (WGS) entry which is preliminary data.</text>
</comment>
<evidence type="ECO:0000256" key="2">
    <source>
        <dbReference type="ARBA" id="ARBA00005619"/>
    </source>
</evidence>
<evidence type="ECO:0000256" key="9">
    <source>
        <dbReference type="ARBA" id="ARBA00023136"/>
    </source>
</evidence>
<dbReference type="SUPFAM" id="SSF52540">
    <property type="entry name" value="P-loop containing nucleoside triphosphate hydrolases"/>
    <property type="match status" value="1"/>
</dbReference>
<reference evidence="12 13" key="1">
    <citation type="submission" date="2016-05" db="EMBL/GenBank/DDBJ databases">
        <title>Nuclear genome of Blastocystis sp. subtype 1 NandII.</title>
        <authorList>
            <person name="Gentekaki E."/>
            <person name="Curtis B."/>
            <person name="Stairs C."/>
            <person name="Eme L."/>
            <person name="Herman E."/>
            <person name="Klimes V."/>
            <person name="Arias M.C."/>
            <person name="Elias M."/>
            <person name="Hilliou F."/>
            <person name="Klute M."/>
            <person name="Malik S.-B."/>
            <person name="Pightling A."/>
            <person name="Rachubinski R."/>
            <person name="Salas D."/>
            <person name="Schlacht A."/>
            <person name="Suga H."/>
            <person name="Archibald J."/>
            <person name="Ball S.G."/>
            <person name="Clark G."/>
            <person name="Dacks J."/>
            <person name="Van Der Giezen M."/>
            <person name="Tsaousis A."/>
            <person name="Roger A."/>
        </authorList>
    </citation>
    <scope>NUCLEOTIDE SEQUENCE [LARGE SCALE GENOMIC DNA]</scope>
    <source>
        <strain evidence="13">ATCC 50177 / NandII</strain>
    </source>
</reference>
<evidence type="ECO:0000256" key="11">
    <source>
        <dbReference type="SAM" id="Phobius"/>
    </source>
</evidence>
<keyword evidence="7 11" id="KW-1133">Transmembrane helix</keyword>
<evidence type="ECO:0000256" key="5">
    <source>
        <dbReference type="ARBA" id="ARBA00022741"/>
    </source>
</evidence>
<dbReference type="EMBL" id="LXWW01000063">
    <property type="protein sequence ID" value="OAO16762.1"/>
    <property type="molecule type" value="Genomic_DNA"/>
</dbReference>
<dbReference type="GO" id="GO:0003924">
    <property type="term" value="F:GTPase activity"/>
    <property type="evidence" value="ECO:0007669"/>
    <property type="project" value="TreeGrafter"/>
</dbReference>
<sequence length="283" mass="31571">MSDIELQNQGLTSWAATWFYYLVFKFASWFHISDRKAFGIVLMLVLSLSYLIVVGLIAWRVFYKTKSRRALTIHGDSILLLGPSGSGKTVMFYAATGQGNAETVSSTKVNAASFVCEAYTKKEQEKKARKVRGKLIDFPGKADMRPELDQYFSSAEGIVFMVDGTHYDAKECGEYLYYILTNELYVDNPCPIMIAVNKSDLPECADHKKVLQDIENAVSDVVNNHRNTDGEKASALLAGNETFTFSDSAPCKVYSCKCSAKNQNLKKVMGFMTAAMHNVEDMD</sequence>
<evidence type="ECO:0000256" key="8">
    <source>
        <dbReference type="ARBA" id="ARBA00023134"/>
    </source>
</evidence>
<accession>A0A196SKP3</accession>
<dbReference type="InterPro" id="IPR024156">
    <property type="entry name" value="Small_GTPase_ARF"/>
</dbReference>
<comment type="similarity">
    <text evidence="2">Belongs to the SRP receptor beta subunit family.</text>
</comment>
<keyword evidence="8" id="KW-0342">GTP-binding</keyword>
<evidence type="ECO:0000313" key="13">
    <source>
        <dbReference type="Proteomes" id="UP000078348"/>
    </source>
</evidence>
<comment type="subcellular location">
    <subcellularLocation>
        <location evidence="1">Endoplasmic reticulum membrane</location>
        <topology evidence="1">Single-pass membrane protein</topology>
    </subcellularLocation>
</comment>
<dbReference type="GO" id="GO:0006886">
    <property type="term" value="P:intracellular protein transport"/>
    <property type="evidence" value="ECO:0007669"/>
    <property type="project" value="TreeGrafter"/>
</dbReference>
<keyword evidence="4 11" id="KW-0812">Transmembrane</keyword>
<organism evidence="12 13">
    <name type="scientific">Blastocystis sp. subtype 1 (strain ATCC 50177 / NandII)</name>
    <dbReference type="NCBI Taxonomy" id="478820"/>
    <lineage>
        <taxon>Eukaryota</taxon>
        <taxon>Sar</taxon>
        <taxon>Stramenopiles</taxon>
        <taxon>Bigyra</taxon>
        <taxon>Opalozoa</taxon>
        <taxon>Opalinata</taxon>
        <taxon>Blastocystidae</taxon>
        <taxon>Blastocystis</taxon>
    </lineage>
</organism>
<evidence type="ECO:0000256" key="6">
    <source>
        <dbReference type="ARBA" id="ARBA00022824"/>
    </source>
</evidence>
<keyword evidence="9 11" id="KW-0472">Membrane</keyword>
<keyword evidence="6" id="KW-0256">Endoplasmic reticulum</keyword>
<evidence type="ECO:0000256" key="1">
    <source>
        <dbReference type="ARBA" id="ARBA00004389"/>
    </source>
</evidence>
<protein>
    <recommendedName>
        <fullName evidence="3">Signal recognition particle receptor subunit beta</fullName>
    </recommendedName>
</protein>
<evidence type="ECO:0000256" key="7">
    <source>
        <dbReference type="ARBA" id="ARBA00022989"/>
    </source>
</evidence>
<dbReference type="PANTHER" id="PTHR45909">
    <property type="entry name" value="ADP-RIBOSYLATION FACTOR-RELATED PROTEIN 1"/>
    <property type="match status" value="1"/>
</dbReference>